<reference evidence="2 3" key="1">
    <citation type="submission" date="2023-05" db="EMBL/GenBank/DDBJ databases">
        <title>Marinobacter albus sp. nov., a marine bacterium isolated from sand in a coastal intertidal zone of huludao.</title>
        <authorList>
            <person name="Deng T."/>
        </authorList>
    </citation>
    <scope>NUCLEOTIDE SEQUENCE [LARGE SCALE GENOMIC DNA]</scope>
    <source>
        <strain evidence="2 3">M216</strain>
    </source>
</reference>
<dbReference type="EMBL" id="JASSQD010000001">
    <property type="protein sequence ID" value="MDK9557899.1"/>
    <property type="molecule type" value="Genomic_DNA"/>
</dbReference>
<protein>
    <submittedName>
        <fullName evidence="2">Acyl-CoA dehydrogenase family protein</fullName>
    </submittedName>
</protein>
<dbReference type="Pfam" id="PF02771">
    <property type="entry name" value="Acyl-CoA_dh_N"/>
    <property type="match status" value="1"/>
</dbReference>
<evidence type="ECO:0000259" key="1">
    <source>
        <dbReference type="Pfam" id="PF02771"/>
    </source>
</evidence>
<organism evidence="2 3">
    <name type="scientific">Marinobacter albus</name>
    <dbReference type="NCBI Taxonomy" id="3030833"/>
    <lineage>
        <taxon>Bacteria</taxon>
        <taxon>Pseudomonadati</taxon>
        <taxon>Pseudomonadota</taxon>
        <taxon>Gammaproteobacteria</taxon>
        <taxon>Pseudomonadales</taxon>
        <taxon>Marinobacteraceae</taxon>
        <taxon>Marinobacter</taxon>
    </lineage>
</organism>
<keyword evidence="3" id="KW-1185">Reference proteome</keyword>
<dbReference type="InterPro" id="IPR013786">
    <property type="entry name" value="AcylCoA_DH/ox_N"/>
</dbReference>
<dbReference type="Proteomes" id="UP001223547">
    <property type="component" value="Unassembled WGS sequence"/>
</dbReference>
<evidence type="ECO:0000313" key="2">
    <source>
        <dbReference type="EMBL" id="MDK9557899.1"/>
    </source>
</evidence>
<gene>
    <name evidence="2" type="ORF">QQF73_09720</name>
</gene>
<comment type="caution">
    <text evidence="2">The sequence shown here is derived from an EMBL/GenBank/DDBJ whole genome shotgun (WGS) entry which is preliminary data.</text>
</comment>
<dbReference type="InterPro" id="IPR037069">
    <property type="entry name" value="AcylCoA_DH/ox_N_sf"/>
</dbReference>
<proteinExistence type="predicted"/>
<dbReference type="InterPro" id="IPR009100">
    <property type="entry name" value="AcylCoA_DH/oxidase_NM_dom_sf"/>
</dbReference>
<accession>A0ABT7HCZ5</accession>
<dbReference type="SUPFAM" id="SSF56645">
    <property type="entry name" value="Acyl-CoA dehydrogenase NM domain-like"/>
    <property type="match status" value="1"/>
</dbReference>
<sequence>MARKFAQAELAPVAQKLDQEGDSELFLGNLKKLAELGFMGLNIESEYEKSLDGQVVCL</sequence>
<name>A0ABT7HCZ5_9GAMM</name>
<feature type="domain" description="Acyl-CoA dehydrogenase/oxidase N-terminal" evidence="1">
    <location>
        <begin position="1"/>
        <end position="48"/>
    </location>
</feature>
<evidence type="ECO:0000313" key="3">
    <source>
        <dbReference type="Proteomes" id="UP001223547"/>
    </source>
</evidence>
<dbReference type="Gene3D" id="1.10.540.10">
    <property type="entry name" value="Acyl-CoA dehydrogenase/oxidase, N-terminal domain"/>
    <property type="match status" value="1"/>
</dbReference>